<organism evidence="2 3">
    <name type="scientific">Neospora caninum (strain Liverpool)</name>
    <dbReference type="NCBI Taxonomy" id="572307"/>
    <lineage>
        <taxon>Eukaryota</taxon>
        <taxon>Sar</taxon>
        <taxon>Alveolata</taxon>
        <taxon>Apicomplexa</taxon>
        <taxon>Conoidasida</taxon>
        <taxon>Coccidia</taxon>
        <taxon>Eucoccidiorida</taxon>
        <taxon>Eimeriorina</taxon>
        <taxon>Sarcocystidae</taxon>
        <taxon>Neospora</taxon>
    </lineage>
</organism>
<feature type="region of interest" description="Disordered" evidence="1">
    <location>
        <begin position="218"/>
        <end position="262"/>
    </location>
</feature>
<sequence>MCTCFDLQSISAHLLMRFLVVSGPFLGHPGDLYRLESFLAYSAAPSCSSVRCGTLSPASLQVLRASVNYCLKEKRVQALQSVVFHRIAHFAPSPVPPSCSSPSCSPFPERTSSPPSIPPASRSLSSPSGPCAPLASSSSGVALSAEKSRKKPRLSLLRARRRPFSRELGTLPASSLSSFAAPSPGLHPQLLREAVVLLKRVADYAVPVRLLSLPSWEREQRRAEEARERRRQGRLLSATSSAKQQEANRHDGNALGEGFVPVEQDGLNRQEALGRKWKDTPETQAEPHRAAQPTASSASTVLEPNPEKDENGKPAKRRSGEIEGGGKETRKTRKASKGVPWGAPQWIAGGHTKSVWDGCIKETERFNWWVIEERAATALGCLDGGTFLLFFSSSLYALPDRRSSPASSARAPPPSPVLQCV</sequence>
<dbReference type="RefSeq" id="XP_003881722.1">
    <property type="nucleotide sequence ID" value="XM_003881673.1"/>
</dbReference>
<accession>F0VCK0</accession>
<evidence type="ECO:0000313" key="3">
    <source>
        <dbReference type="Proteomes" id="UP000007494"/>
    </source>
</evidence>
<feature type="compositionally biased region" description="Low complexity" evidence="1">
    <location>
        <begin position="119"/>
        <end position="137"/>
    </location>
</feature>
<dbReference type="Proteomes" id="UP000007494">
    <property type="component" value="Chromosome V"/>
</dbReference>
<feature type="compositionally biased region" description="Polar residues" evidence="1">
    <location>
        <begin position="293"/>
        <end position="302"/>
    </location>
</feature>
<evidence type="ECO:0000313" key="2">
    <source>
        <dbReference type="EMBL" id="CBZ51689.1"/>
    </source>
</evidence>
<keyword evidence="3" id="KW-1185">Reference proteome</keyword>
<evidence type="ECO:0000256" key="1">
    <source>
        <dbReference type="SAM" id="MobiDB-lite"/>
    </source>
</evidence>
<protein>
    <submittedName>
        <fullName evidence="2">Uncharacterized protein</fullName>
    </submittedName>
</protein>
<feature type="compositionally biased region" description="Basic and acidic residues" evidence="1">
    <location>
        <begin position="279"/>
        <end position="289"/>
    </location>
</feature>
<dbReference type="AlphaFoldDB" id="F0VCK0"/>
<reference evidence="3" key="1">
    <citation type="journal article" date="2012" name="PLoS Pathog.">
        <title>Comparative genomics of the apicomplexan parasites Toxoplasma gondii and Neospora caninum: Coccidia differing in host range and transmission strategy.</title>
        <authorList>
            <person name="Reid A.J."/>
            <person name="Vermont S.J."/>
            <person name="Cotton J.A."/>
            <person name="Harris D."/>
            <person name="Hill-Cawthorne G.A."/>
            <person name="Konen-Waisman S."/>
            <person name="Latham S.M."/>
            <person name="Mourier T."/>
            <person name="Norton R."/>
            <person name="Quail M.A."/>
            <person name="Sanders M."/>
            <person name="Shanmugam D."/>
            <person name="Sohal A."/>
            <person name="Wasmuth J.D."/>
            <person name="Brunk B."/>
            <person name="Grigg M.E."/>
            <person name="Howard J.C."/>
            <person name="Parkinson J."/>
            <person name="Roos D.S."/>
            <person name="Trees A.J."/>
            <person name="Berriman M."/>
            <person name="Pain A."/>
            <person name="Wastling J.M."/>
        </authorList>
    </citation>
    <scope>NUCLEOTIDE SEQUENCE [LARGE SCALE GENOMIC DNA]</scope>
    <source>
        <strain evidence="3">Liverpool</strain>
    </source>
</reference>
<dbReference type="VEuPathDB" id="ToxoDB:NCLIV_014840"/>
<gene>
    <name evidence="2" type="ORF">NCLIV_014840</name>
</gene>
<dbReference type="GeneID" id="13444156"/>
<dbReference type="EMBL" id="FR823386">
    <property type="protein sequence ID" value="CBZ51689.1"/>
    <property type="molecule type" value="Genomic_DNA"/>
</dbReference>
<dbReference type="eggNOG" id="ENOG502TMRW">
    <property type="taxonomic scope" value="Eukaryota"/>
</dbReference>
<proteinExistence type="predicted"/>
<feature type="compositionally biased region" description="Basic and acidic residues" evidence="1">
    <location>
        <begin position="218"/>
        <end position="228"/>
    </location>
</feature>
<name>F0VCK0_NEOCL</name>
<feature type="compositionally biased region" description="Basic and acidic residues" evidence="1">
    <location>
        <begin position="305"/>
        <end position="329"/>
    </location>
</feature>
<feature type="region of interest" description="Disordered" evidence="1">
    <location>
        <begin position="279"/>
        <end position="346"/>
    </location>
</feature>
<dbReference type="InParanoid" id="F0VCK0"/>
<feature type="region of interest" description="Disordered" evidence="1">
    <location>
        <begin position="93"/>
        <end position="137"/>
    </location>
</feature>